<sequence>MKALGMPAVLLCCLLVGCGGCGSQPGDRNDGGVESRASAVLEASGGELLLDNDAAFASKLALVDAASHTIDIAYYIFDRDYSSSVLADALLRAARRGVRVRLLTDYSAAYSRLDWFDMLEAESGGRLEVRFYNRPTRNMVMDAAYVTLGCTAAAGDRGDCSPRKFADLERRFAEERIDGASAAALNISNLNVAGSGDFLAGLYGRDPELMALAVQEGQGVDPEALKGRAGGADSAGRESLKRLGKLWFQARYGGGLDTVSARIQLAFARGLYGEQINPVYDALSAYMPLERPDNRAARRDWDYQSEFLHHKLLWVDGRRLQLGGRNVQDSYHMHPGELTAKYVFEDSDLVAEIAGGGDDITASFERLWDFRAMVATLGEVRAHAPNESLSALAAHGAAMARCEGRPRSEREVCVASEFAARLRDPGERLADQRQLMQRHLARYRGEYRPAPSAPALPLDPGARLYYLENLPFRDGQRGYGAEDDAPDAWSKHIHGQWLAALEGSCGGEATRVVMHNAYFLLPANLLRALGGMLDGSRDCGNVSIEVVTNSFATTDLNAVNLAAAWQLKALDDYRRAHDGAPGAADFSYGEYQARPGAPLLSLHSKVMLFGDALFVGSANADVRSFVMDTNNGLYIENAPRLVVAWEAWLQTQRERGRIRELSETLGPELETLMRDNLAAVEQLVEKYDRRDRVEPQQMAALKAHAAEFFTRIYQLSGEVLEGDAGAAERFNSLLKVI</sequence>
<name>A0A939DEB0_9GAMM</name>
<dbReference type="SUPFAM" id="SSF56024">
    <property type="entry name" value="Phospholipase D/nuclease"/>
    <property type="match status" value="2"/>
</dbReference>
<dbReference type="SMART" id="SM00155">
    <property type="entry name" value="PLDc"/>
    <property type="match status" value="2"/>
</dbReference>
<dbReference type="Proteomes" id="UP000664303">
    <property type="component" value="Unassembled WGS sequence"/>
</dbReference>
<evidence type="ECO:0000259" key="1">
    <source>
        <dbReference type="PROSITE" id="PS50035"/>
    </source>
</evidence>
<dbReference type="RefSeq" id="WP_206560028.1">
    <property type="nucleotide sequence ID" value="NZ_JAFKCZ010000005.1"/>
</dbReference>
<accession>A0A939DEB0</accession>
<dbReference type="AlphaFoldDB" id="A0A939DEB0"/>
<dbReference type="PROSITE" id="PS50035">
    <property type="entry name" value="PLD"/>
    <property type="match status" value="1"/>
</dbReference>
<comment type="caution">
    <text evidence="2">The sequence shown here is derived from an EMBL/GenBank/DDBJ whole genome shotgun (WGS) entry which is preliminary data.</text>
</comment>
<dbReference type="EMBL" id="JAFKCZ010000005">
    <property type="protein sequence ID" value="MBN7796588.1"/>
    <property type="molecule type" value="Genomic_DNA"/>
</dbReference>
<protein>
    <recommendedName>
        <fullName evidence="1">PLD phosphodiesterase domain-containing protein</fullName>
    </recommendedName>
</protein>
<evidence type="ECO:0000313" key="2">
    <source>
        <dbReference type="EMBL" id="MBN7796588.1"/>
    </source>
</evidence>
<dbReference type="GO" id="GO:0032049">
    <property type="term" value="P:cardiolipin biosynthetic process"/>
    <property type="evidence" value="ECO:0007669"/>
    <property type="project" value="UniProtKB-ARBA"/>
</dbReference>
<dbReference type="Gene3D" id="3.30.870.10">
    <property type="entry name" value="Endonuclease Chain A"/>
    <property type="match status" value="3"/>
</dbReference>
<gene>
    <name evidence="2" type="ORF">JYP50_08300</name>
</gene>
<dbReference type="Pfam" id="PF13091">
    <property type="entry name" value="PLDc_2"/>
    <property type="match status" value="1"/>
</dbReference>
<dbReference type="GO" id="GO:0030572">
    <property type="term" value="F:phosphatidyltransferase activity"/>
    <property type="evidence" value="ECO:0007669"/>
    <property type="project" value="UniProtKB-ARBA"/>
</dbReference>
<reference evidence="2" key="1">
    <citation type="submission" date="2021-02" db="EMBL/GenBank/DDBJ databases">
        <title>PHA producing bacteria isolated from coastal sediment in Guangdong, Shenzhen.</title>
        <authorList>
            <person name="Zheng W."/>
            <person name="Yu S."/>
            <person name="Huang Y."/>
        </authorList>
    </citation>
    <scope>NUCLEOTIDE SEQUENCE</scope>
    <source>
        <strain evidence="2">TN14-10</strain>
    </source>
</reference>
<dbReference type="PANTHER" id="PTHR21248">
    <property type="entry name" value="CARDIOLIPIN SYNTHASE"/>
    <property type="match status" value="1"/>
</dbReference>
<dbReference type="PROSITE" id="PS51257">
    <property type="entry name" value="PROKAR_LIPOPROTEIN"/>
    <property type="match status" value="1"/>
</dbReference>
<dbReference type="PANTHER" id="PTHR21248:SF12">
    <property type="entry name" value="CARDIOLIPIN SYNTHASE C"/>
    <property type="match status" value="1"/>
</dbReference>
<keyword evidence="3" id="KW-1185">Reference proteome</keyword>
<evidence type="ECO:0000313" key="3">
    <source>
        <dbReference type="Proteomes" id="UP000664303"/>
    </source>
</evidence>
<dbReference type="InterPro" id="IPR025202">
    <property type="entry name" value="PLD-like_dom"/>
</dbReference>
<proteinExistence type="predicted"/>
<organism evidence="2 3">
    <name type="scientific">Parahaliea mediterranea</name>
    <dbReference type="NCBI Taxonomy" id="651086"/>
    <lineage>
        <taxon>Bacteria</taxon>
        <taxon>Pseudomonadati</taxon>
        <taxon>Pseudomonadota</taxon>
        <taxon>Gammaproteobacteria</taxon>
        <taxon>Cellvibrionales</taxon>
        <taxon>Halieaceae</taxon>
        <taxon>Parahaliea</taxon>
    </lineage>
</organism>
<dbReference type="InterPro" id="IPR001736">
    <property type="entry name" value="PLipase_D/transphosphatidylase"/>
</dbReference>
<feature type="domain" description="PLD phosphodiesterase" evidence="1">
    <location>
        <begin position="304"/>
        <end position="331"/>
    </location>
</feature>